<evidence type="ECO:0000256" key="2">
    <source>
        <dbReference type="ARBA" id="ARBA00022679"/>
    </source>
</evidence>
<dbReference type="SUPFAM" id="SSF53756">
    <property type="entry name" value="UDP-Glycosyltransferase/glycogen phosphorylase"/>
    <property type="match status" value="1"/>
</dbReference>
<protein>
    <submittedName>
        <fullName evidence="4">D-inositol 3-phosphate glycosyltransferase</fullName>
        <ecNumber evidence="4">2.4.1.250</ecNumber>
    </submittedName>
</protein>
<proteinExistence type="predicted"/>
<keyword evidence="2 4" id="KW-0808">Transferase</keyword>
<accession>A0A1V6CDZ5</accession>
<name>A0A1V6CDZ5_UNCT6</name>
<evidence type="ECO:0000256" key="1">
    <source>
        <dbReference type="ARBA" id="ARBA00022676"/>
    </source>
</evidence>
<dbReference type="Gene3D" id="3.40.50.2000">
    <property type="entry name" value="Glycogen Phosphorylase B"/>
    <property type="match status" value="1"/>
</dbReference>
<dbReference type="Proteomes" id="UP000485562">
    <property type="component" value="Unassembled WGS sequence"/>
</dbReference>
<dbReference type="InterPro" id="IPR001296">
    <property type="entry name" value="Glyco_trans_1"/>
</dbReference>
<dbReference type="EC" id="2.4.1.250" evidence="4"/>
<dbReference type="Pfam" id="PF00534">
    <property type="entry name" value="Glycos_transf_1"/>
    <property type="match status" value="1"/>
</dbReference>
<dbReference type="AlphaFoldDB" id="A0A1V6CDZ5"/>
<evidence type="ECO:0000259" key="3">
    <source>
        <dbReference type="Pfam" id="PF00534"/>
    </source>
</evidence>
<keyword evidence="1 4" id="KW-0328">Glycosyltransferase</keyword>
<evidence type="ECO:0000313" key="4">
    <source>
        <dbReference type="EMBL" id="OQB75117.1"/>
    </source>
</evidence>
<gene>
    <name evidence="4" type="primary">mshA</name>
    <name evidence="4" type="ORF">BWX89_00142</name>
</gene>
<dbReference type="GO" id="GO:0102710">
    <property type="term" value="F:D-inositol-3-phosphate glycosyltransferase activity"/>
    <property type="evidence" value="ECO:0007669"/>
    <property type="project" value="UniProtKB-EC"/>
</dbReference>
<dbReference type="CDD" id="cd03801">
    <property type="entry name" value="GT4_PimA-like"/>
    <property type="match status" value="1"/>
</dbReference>
<organism evidence="4">
    <name type="scientific">candidate division TA06 bacterium ADurb.Bin131</name>
    <dbReference type="NCBI Taxonomy" id="1852827"/>
    <lineage>
        <taxon>Bacteria</taxon>
        <taxon>Bacteria division TA06</taxon>
    </lineage>
</organism>
<sequence>MIINVLLNIGKKPSGASRPIVEFCNRLLPSHDIVIYKGYNPNKTGPEYAIRGFFGFLLKGKRYVPGWMDCKVPVIIIPEYKERWIRSADITFFRSANLIDEVSSWGREKGIKVMRVSNIYMIKEQRNIPKNIVFIPSSTMVYEKLREIYPGHRIYRVGNGVDCDFFSPGERKYEKPESVGMVFYSGKNATHKGMDIGFDVMKKINKRFPEIRFIVAGLKKEGYIPDFIEFINGRNSENMRLFYRKTDILLFPSFEDASPNPPMEAMACGCALVTTDVGGIRDFARQNESALICKPGDVDGLTESITYLIENPDIWKNIAFNGCKEIRKFDYSNQTRILENIFYEILSTS</sequence>
<feature type="domain" description="Glycosyl transferase family 1" evidence="3">
    <location>
        <begin position="171"/>
        <end position="318"/>
    </location>
</feature>
<dbReference type="EMBL" id="MWDQ01000023">
    <property type="protein sequence ID" value="OQB75117.1"/>
    <property type="molecule type" value="Genomic_DNA"/>
</dbReference>
<dbReference type="PANTHER" id="PTHR12526:SF510">
    <property type="entry name" value="D-INOSITOL 3-PHOSPHATE GLYCOSYLTRANSFERASE"/>
    <property type="match status" value="1"/>
</dbReference>
<reference evidence="4" key="1">
    <citation type="submission" date="2017-02" db="EMBL/GenBank/DDBJ databases">
        <title>Delving into the versatile metabolic prowess of the omnipresent phylum Bacteroidetes.</title>
        <authorList>
            <person name="Nobu M.K."/>
            <person name="Mei R."/>
            <person name="Narihiro T."/>
            <person name="Kuroda K."/>
            <person name="Liu W.-T."/>
        </authorList>
    </citation>
    <scope>NUCLEOTIDE SEQUENCE</scope>
    <source>
        <strain evidence="4">ADurb.Bin131</strain>
    </source>
</reference>
<dbReference type="PANTHER" id="PTHR12526">
    <property type="entry name" value="GLYCOSYLTRANSFERASE"/>
    <property type="match status" value="1"/>
</dbReference>
<comment type="caution">
    <text evidence="4">The sequence shown here is derived from an EMBL/GenBank/DDBJ whole genome shotgun (WGS) entry which is preliminary data.</text>
</comment>